<dbReference type="GO" id="GO:0006606">
    <property type="term" value="P:protein import into nucleus"/>
    <property type="evidence" value="ECO:0007669"/>
    <property type="project" value="TreeGrafter"/>
</dbReference>
<dbReference type="GO" id="GO:0016973">
    <property type="term" value="P:poly(A)+ mRNA export from nucleus"/>
    <property type="evidence" value="ECO:0007669"/>
    <property type="project" value="TreeGrafter"/>
</dbReference>
<name>A0A086IZJ7_NEMA1</name>
<accession>A0A086IZJ7</accession>
<evidence type="ECO:0000256" key="4">
    <source>
        <dbReference type="RuleBase" id="RU364035"/>
    </source>
</evidence>
<sequence length="642" mass="73666">MQRIAEHSDCPVKTYSMTLVEVELAIKNTISDIHSYHPELEKRIEELGEVMGHRTESENITIESYLDRIFEKKLIEFGEEQVKQRVQEFDNELKEYFIKEEKRLLSVPRRNIFRIRKEEFTDIIIEGCKALKRGDVIGSSLFSSPMLYDAYLFASSQQTPLEFLAYVHYTHALKGKTVDAVKAYTKQKYSSGMYKIEMYENRGMFAELYQYIRAGMYSDALKFIESHKNFFSVISNNFHSSIISWMCSMGFIHEERKYTMEWEDVPSTKGDPFKLLFYRLFTGNTECVQSVITTIEDFLWYHILVMKTITACGIKKRANTSLEIFKMLEGSVTAPRLLQTALMLKQWKEAMRLLQDDTFKAGEMLFISHAISQKIREESPFVYPIKRELADTMPAECTELFIKAVQGVTSLFLRAQDKLSVVNLAAPFISAEWLEDLVAEVFIASEDYAVLGDVDASGRRQTPTIQEHIDVSWQGVVQRVAEYYTHSGDLLKALKISYIAGSAKTLEILTEILVHKIETKEYTQDDLEPIIKHFNNELINFLWDILLIGASRENAINLIRRAGLVPENNASDVLRKVREIQNLTPLIKSVIPAALVITAQRLGEYPTPENQDPAKALLLLAGALEMDKEIMHDIVTSIAQLL</sequence>
<dbReference type="Pfam" id="PF04097">
    <property type="entry name" value="Nic96"/>
    <property type="match status" value="1"/>
</dbReference>
<keyword evidence="6" id="KW-1185">Reference proteome</keyword>
<dbReference type="InterPro" id="IPR007231">
    <property type="entry name" value="Nucleoporin_int_Nup93/Nic96"/>
</dbReference>
<evidence type="ECO:0000256" key="3">
    <source>
        <dbReference type="ARBA" id="ARBA00023242"/>
    </source>
</evidence>
<keyword evidence="4" id="KW-0906">Nuclear pore complex</keyword>
<dbReference type="GeneID" id="77677059"/>
<comment type="similarity">
    <text evidence="2 4">Belongs to the nucleoporin interacting component (NIC) family.</text>
</comment>
<dbReference type="PANTHER" id="PTHR11225">
    <property type="entry name" value="NUCLEAR PORE COMPLEX PROTEIN NUP93 NUCLEOPORIN NUP93 DEAD EYE PROTEIN"/>
    <property type="match status" value="1"/>
</dbReference>
<evidence type="ECO:0000313" key="5">
    <source>
        <dbReference type="EMBL" id="KFG25315.1"/>
    </source>
</evidence>
<dbReference type="AlphaFoldDB" id="A0A086IZJ7"/>
<dbReference type="PANTHER" id="PTHR11225:SF4">
    <property type="entry name" value="NUCLEAR PORE COMPLEX PROTEIN NUP93"/>
    <property type="match status" value="1"/>
</dbReference>
<dbReference type="GO" id="GO:0017056">
    <property type="term" value="F:structural constituent of nuclear pore"/>
    <property type="evidence" value="ECO:0007669"/>
    <property type="project" value="InterPro"/>
</dbReference>
<dbReference type="EMBL" id="AKIJ01000005">
    <property type="protein sequence ID" value="KFG25315.1"/>
    <property type="molecule type" value="Genomic_DNA"/>
</dbReference>
<keyword evidence="3 4" id="KW-0539">Nucleus</keyword>
<keyword evidence="4" id="KW-0472">Membrane</keyword>
<organism evidence="5 6">
    <name type="scientific">Nematocida ausubeli (strain ATCC PRA-371 / ERTm2)</name>
    <name type="common">Nematode killer fungus</name>
    <dbReference type="NCBI Taxonomy" id="1913371"/>
    <lineage>
        <taxon>Eukaryota</taxon>
        <taxon>Fungi</taxon>
        <taxon>Fungi incertae sedis</taxon>
        <taxon>Microsporidia</taxon>
        <taxon>Nematocida</taxon>
    </lineage>
</organism>
<reference evidence="5 6" key="1">
    <citation type="journal article" date="2014" name="Genome Announc.">
        <title>Genome Sequence of the Microsporidian Species Nematocida sp1 Strain ERTm6 (ATCC PRA-372).</title>
        <authorList>
            <person name="Bakowski M.A."/>
            <person name="Priest M."/>
            <person name="Young S."/>
            <person name="Cuomo C.A."/>
            <person name="Troemel E.R."/>
        </authorList>
    </citation>
    <scope>NUCLEOTIDE SEQUENCE [LARGE SCALE GENOMIC DNA]</scope>
    <source>
        <strain evidence="5 6">ERTm6</strain>
    </source>
</reference>
<dbReference type="Proteomes" id="UP000054524">
    <property type="component" value="Unassembled WGS sequence"/>
</dbReference>
<keyword evidence="4" id="KW-0811">Translocation</keyword>
<keyword evidence="4" id="KW-0653">Protein transport</keyword>
<dbReference type="RefSeq" id="XP_052903870.1">
    <property type="nucleotide sequence ID" value="XM_053049699.1"/>
</dbReference>
<comment type="subcellular location">
    <subcellularLocation>
        <location evidence="1">Nucleus envelope</location>
    </subcellularLocation>
    <subcellularLocation>
        <location evidence="4">Nucleus</location>
        <location evidence="4">Nuclear pore complex</location>
    </subcellularLocation>
</comment>
<comment type="caution">
    <text evidence="5">The sequence shown here is derived from an EMBL/GenBank/DDBJ whole genome shotgun (WGS) entry which is preliminary data.</text>
</comment>
<protein>
    <recommendedName>
        <fullName evidence="4">Nuclear pore protein</fullName>
    </recommendedName>
</protein>
<evidence type="ECO:0000313" key="6">
    <source>
        <dbReference type="Proteomes" id="UP000054524"/>
    </source>
</evidence>
<gene>
    <name evidence="5" type="ORF">NESG_02086</name>
</gene>
<keyword evidence="4" id="KW-0813">Transport</keyword>
<proteinExistence type="inferred from homology"/>
<evidence type="ECO:0000256" key="2">
    <source>
        <dbReference type="ARBA" id="ARBA00010186"/>
    </source>
</evidence>
<keyword evidence="4" id="KW-0509">mRNA transport</keyword>
<dbReference type="GO" id="GO:0005643">
    <property type="term" value="C:nuclear pore"/>
    <property type="evidence" value="ECO:0007669"/>
    <property type="project" value="UniProtKB-SubCell"/>
</dbReference>
<evidence type="ECO:0000256" key="1">
    <source>
        <dbReference type="ARBA" id="ARBA00004259"/>
    </source>
</evidence>
<dbReference type="HOGENOM" id="CLU_426456_0_0_1"/>